<evidence type="ECO:0000259" key="1">
    <source>
        <dbReference type="Pfam" id="PF01636"/>
    </source>
</evidence>
<evidence type="ECO:0000313" key="3">
    <source>
        <dbReference type="Proteomes" id="UP000190797"/>
    </source>
</evidence>
<dbReference type="EMBL" id="CP017717">
    <property type="protein sequence ID" value="AQZ61415.1"/>
    <property type="molecule type" value="Genomic_DNA"/>
</dbReference>
<evidence type="ECO:0000313" key="2">
    <source>
        <dbReference type="EMBL" id="AQZ61415.1"/>
    </source>
</evidence>
<accession>A0A1U9ZTY6</accession>
<feature type="domain" description="Aminoglycoside phosphotransferase" evidence="1">
    <location>
        <begin position="72"/>
        <end position="251"/>
    </location>
</feature>
<dbReference type="Proteomes" id="UP000190797">
    <property type="component" value="Chromosome"/>
</dbReference>
<dbReference type="InterPro" id="IPR002575">
    <property type="entry name" value="Aminoglycoside_PTrfase"/>
</dbReference>
<sequence length="320" mass="34606">MGGRLPAPGWLGRMRTPWAALPAVLRREAEARLGAVVREFEERQGGFSGGVPGVVTLSTGEQAFIKAVRGDAPDHRTEARVVAALPRAVPAPRLRFACERAGWLLLCFDVAPGALPHEPWRPGELSAALAALTVCARELTPSPVGGLPTVAGRLAGRCEIWRELERDGAQDAVTVDGVGAWEREHLPRLASVEATWSGLVTGDTLLHFDLRYDNLPIAPDGTAQVIDWGRACTGPAWADLVCLLLLSDLGGLDPEEIFSRHPLGTAAEPERVDAFLVALAGYWTRTAALPGPAHAPHLRARRERSRRATIGWLRRRWGAR</sequence>
<name>A0A1U9ZTY6_9ACTN</name>
<keyword evidence="3" id="KW-1185">Reference proteome</keyword>
<proteinExistence type="predicted"/>
<protein>
    <recommendedName>
        <fullName evidence="1">Aminoglycoside phosphotransferase domain-containing protein</fullName>
    </recommendedName>
</protein>
<dbReference type="STRING" id="1909395.BKM31_07945"/>
<organism evidence="2 3">
    <name type="scientific">[Actinomadura] parvosata subsp. kistnae</name>
    <dbReference type="NCBI Taxonomy" id="1909395"/>
    <lineage>
        <taxon>Bacteria</taxon>
        <taxon>Bacillati</taxon>
        <taxon>Actinomycetota</taxon>
        <taxon>Actinomycetes</taxon>
        <taxon>Streptosporangiales</taxon>
        <taxon>Streptosporangiaceae</taxon>
        <taxon>Nonomuraea</taxon>
    </lineage>
</organism>
<dbReference type="Gene3D" id="3.90.1200.10">
    <property type="match status" value="1"/>
</dbReference>
<dbReference type="SUPFAM" id="SSF56112">
    <property type="entry name" value="Protein kinase-like (PK-like)"/>
    <property type="match status" value="1"/>
</dbReference>
<dbReference type="OrthoDB" id="2570531at2"/>
<dbReference type="InterPro" id="IPR011009">
    <property type="entry name" value="Kinase-like_dom_sf"/>
</dbReference>
<dbReference type="KEGG" id="noa:BKM31_07945"/>
<dbReference type="AlphaFoldDB" id="A0A1U9ZTY6"/>
<reference evidence="3" key="1">
    <citation type="journal article" date="2017" name="Med. Chem. Commun.">
        <title>Nonomuraea sp. ATCC 55076 harbours the largest actinomycete chromosome to date and the kistamicin biosynthetic gene cluster.</title>
        <authorList>
            <person name="Nazari B."/>
            <person name="Forneris C.C."/>
            <person name="Gibson M.I."/>
            <person name="Moon K."/>
            <person name="Schramma K.R."/>
            <person name="Seyedsayamdost M.R."/>
        </authorList>
    </citation>
    <scope>NUCLEOTIDE SEQUENCE [LARGE SCALE GENOMIC DNA]</scope>
    <source>
        <strain evidence="3">ATCC 55076</strain>
    </source>
</reference>
<gene>
    <name evidence="2" type="ORF">BKM31_07945</name>
</gene>
<dbReference type="Pfam" id="PF01636">
    <property type="entry name" value="APH"/>
    <property type="match status" value="1"/>
</dbReference>